<gene>
    <name evidence="2" type="ORF">F2Q69_00022482</name>
</gene>
<keyword evidence="1" id="KW-0812">Transmembrane</keyword>
<comment type="caution">
    <text evidence="2">The sequence shown here is derived from an EMBL/GenBank/DDBJ whole genome shotgun (WGS) entry which is preliminary data.</text>
</comment>
<accession>A0A8S9QF71</accession>
<keyword evidence="1" id="KW-0472">Membrane</keyword>
<feature type="transmembrane region" description="Helical" evidence="1">
    <location>
        <begin position="670"/>
        <end position="696"/>
    </location>
</feature>
<organism evidence="2 3">
    <name type="scientific">Brassica cretica</name>
    <name type="common">Mustard</name>
    <dbReference type="NCBI Taxonomy" id="69181"/>
    <lineage>
        <taxon>Eukaryota</taxon>
        <taxon>Viridiplantae</taxon>
        <taxon>Streptophyta</taxon>
        <taxon>Embryophyta</taxon>
        <taxon>Tracheophyta</taxon>
        <taxon>Spermatophyta</taxon>
        <taxon>Magnoliopsida</taxon>
        <taxon>eudicotyledons</taxon>
        <taxon>Gunneridae</taxon>
        <taxon>Pentapetalae</taxon>
        <taxon>rosids</taxon>
        <taxon>malvids</taxon>
        <taxon>Brassicales</taxon>
        <taxon>Brassicaceae</taxon>
        <taxon>Brassiceae</taxon>
        <taxon>Brassica</taxon>
    </lineage>
</organism>
<evidence type="ECO:0000313" key="3">
    <source>
        <dbReference type="Proteomes" id="UP000712600"/>
    </source>
</evidence>
<protein>
    <recommendedName>
        <fullName evidence="4">Retrotransposon gag domain-containing protein</fullName>
    </recommendedName>
</protein>
<dbReference type="EMBL" id="QGKX02001290">
    <property type="protein sequence ID" value="KAF3537238.1"/>
    <property type="molecule type" value="Genomic_DNA"/>
</dbReference>
<sequence length="733" mass="83863">MVGLRKWRDSSEVAVVKKNWHQLLARFSQSRSCYSGEVHLTGASTLSREAVLEVPVFSEVDLLPWLCWMEQYFSHKQLTDFEKLQMAHGFIEGEAGRYINRFSSIMPIRSWKELRETLLLRFGADDDLEKIQLQIESDRCLELSNRGVVSETELEQVTKLPLLEEFEEKSVAEMSLTGPDRLKKRALATVDDMSVSSSDWHVSSSEAAQEAEIEKQTATMEEVNEREQQAGVKREISADSCVEQSDSSLETVPKISPVVGKLKEDVHSRLESTLINGLVHETALVKRTTSQTGKEVFVRFGDCQVISCSSPQLMLKQDSFLNAIQELEIMLQNDSLYEIDQKVTNSSTTEATEENLCTEKQRRFPKAWKFKFKSKHFQRLWLQSCSQYQSEVVQPLSCSIVFEQHHTEHKEMLFLHEIDREMIDGPALYDMLRNSTDSDEGDWLLQNTDGKAVQWWKVCFSVWIERLRSLCKIMMQFGNGSELVDSSILPRHALEQSKLLIMNTRQMRTLWLSGSLQALRHFQVGDGRLQVKHRWKFKQLTSVSSLACNVDQVVAENFFHAIIEGSQSFLCVAGTEGCCVAVEEKKESELLIQELLIQELLILQYKERMKQVHALLLHVEWFLGAVLVFYGIAGEAREKRDQHAHDSFVQWFLSIQACFQRGEVLIGFEAFFDITCTVLYFSSLGSANALFLPFIFTLKSVLKLQLFGYFLCFSFKLALIIPKHTPGAACSLS</sequence>
<evidence type="ECO:0000256" key="1">
    <source>
        <dbReference type="SAM" id="Phobius"/>
    </source>
</evidence>
<feature type="transmembrane region" description="Helical" evidence="1">
    <location>
        <begin position="612"/>
        <end position="633"/>
    </location>
</feature>
<dbReference type="Proteomes" id="UP000712600">
    <property type="component" value="Unassembled WGS sequence"/>
</dbReference>
<proteinExistence type="predicted"/>
<dbReference type="AlphaFoldDB" id="A0A8S9QF71"/>
<reference evidence="2" key="1">
    <citation type="submission" date="2019-12" db="EMBL/GenBank/DDBJ databases">
        <title>Genome sequencing and annotation of Brassica cretica.</title>
        <authorList>
            <person name="Studholme D.J."/>
            <person name="Sarris P."/>
        </authorList>
    </citation>
    <scope>NUCLEOTIDE SEQUENCE</scope>
    <source>
        <strain evidence="2">PFS-109/04</strain>
        <tissue evidence="2">Leaf</tissue>
    </source>
</reference>
<keyword evidence="1" id="KW-1133">Transmembrane helix</keyword>
<name>A0A8S9QF71_BRACR</name>
<evidence type="ECO:0008006" key="4">
    <source>
        <dbReference type="Google" id="ProtNLM"/>
    </source>
</evidence>
<evidence type="ECO:0000313" key="2">
    <source>
        <dbReference type="EMBL" id="KAF3537238.1"/>
    </source>
</evidence>